<evidence type="ECO:0000256" key="2">
    <source>
        <dbReference type="ARBA" id="ARBA00022649"/>
    </source>
</evidence>
<evidence type="ECO:0000256" key="1">
    <source>
        <dbReference type="ARBA" id="ARBA00007521"/>
    </source>
</evidence>
<comment type="caution">
    <text evidence="3">The sequence shown here is derived from an EMBL/GenBank/DDBJ whole genome shotgun (WGS) entry which is preliminary data.</text>
</comment>
<keyword evidence="4" id="KW-1185">Reference proteome</keyword>
<gene>
    <name evidence="3" type="ORF">ACFPYN_17380</name>
</gene>
<dbReference type="PANTHER" id="PTHR33988:SF3">
    <property type="entry name" value="ENDORIBONUCLEASE TOXIN CHPB-RELATED"/>
    <property type="match status" value="1"/>
</dbReference>
<accession>A0ABW1LB61</accession>
<sequence>MIVPDRGNLVQINFSQQTGHEQAGHRPGIVLSPKIFNSITGFVAIAPITNTARGWGYEVPLSSGLVFEGVILTDQVKNLDWSARNLKIKGQAPPEIVQDCLDRIATFLT</sequence>
<reference evidence="4" key="1">
    <citation type="journal article" date="2019" name="Int. J. Syst. Evol. Microbiol.">
        <title>The Global Catalogue of Microorganisms (GCM) 10K type strain sequencing project: providing services to taxonomists for standard genome sequencing and annotation.</title>
        <authorList>
            <consortium name="The Broad Institute Genomics Platform"/>
            <consortium name="The Broad Institute Genome Sequencing Center for Infectious Disease"/>
            <person name="Wu L."/>
            <person name="Ma J."/>
        </authorList>
    </citation>
    <scope>NUCLEOTIDE SEQUENCE [LARGE SCALE GENOMIC DNA]</scope>
    <source>
        <strain evidence="4">CCUG 54527</strain>
    </source>
</reference>
<comment type="similarity">
    <text evidence="1">Belongs to the PemK/MazF family.</text>
</comment>
<name>A0ABW1LB61_9BACL</name>
<dbReference type="SUPFAM" id="SSF50118">
    <property type="entry name" value="Cell growth inhibitor/plasmid maintenance toxic component"/>
    <property type="match status" value="1"/>
</dbReference>
<organism evidence="3 4">
    <name type="scientific">Paenisporosarcina macmurdoensis</name>
    <dbReference type="NCBI Taxonomy" id="212659"/>
    <lineage>
        <taxon>Bacteria</taxon>
        <taxon>Bacillati</taxon>
        <taxon>Bacillota</taxon>
        <taxon>Bacilli</taxon>
        <taxon>Bacillales</taxon>
        <taxon>Caryophanaceae</taxon>
        <taxon>Paenisporosarcina</taxon>
    </lineage>
</organism>
<keyword evidence="2" id="KW-1277">Toxin-antitoxin system</keyword>
<dbReference type="EMBL" id="JBHSRI010000034">
    <property type="protein sequence ID" value="MFC6041189.1"/>
    <property type="molecule type" value="Genomic_DNA"/>
</dbReference>
<dbReference type="RefSeq" id="WP_377735905.1">
    <property type="nucleotide sequence ID" value="NZ_JBHSRI010000034.1"/>
</dbReference>
<dbReference type="InterPro" id="IPR003477">
    <property type="entry name" value="PemK-like"/>
</dbReference>
<dbReference type="Gene3D" id="2.30.30.110">
    <property type="match status" value="1"/>
</dbReference>
<evidence type="ECO:0000313" key="4">
    <source>
        <dbReference type="Proteomes" id="UP001596170"/>
    </source>
</evidence>
<protein>
    <submittedName>
        <fullName evidence="3">Type II toxin-antitoxin system PemK/MazF family toxin</fullName>
    </submittedName>
</protein>
<dbReference type="Pfam" id="PF02452">
    <property type="entry name" value="PemK_toxin"/>
    <property type="match status" value="1"/>
</dbReference>
<dbReference type="Proteomes" id="UP001596170">
    <property type="component" value="Unassembled WGS sequence"/>
</dbReference>
<dbReference type="PANTHER" id="PTHR33988">
    <property type="entry name" value="ENDORIBONUCLEASE MAZF-RELATED"/>
    <property type="match status" value="1"/>
</dbReference>
<dbReference type="InterPro" id="IPR011067">
    <property type="entry name" value="Plasmid_toxin/cell-grow_inhib"/>
</dbReference>
<evidence type="ECO:0000313" key="3">
    <source>
        <dbReference type="EMBL" id="MFC6041189.1"/>
    </source>
</evidence>
<proteinExistence type="inferred from homology"/>